<dbReference type="PANTHER" id="PTHR21392:SF1">
    <property type="entry name" value="TRNA-URIDINE AMINOCARBOXYPROPYLTRANSFERASE"/>
    <property type="match status" value="1"/>
</dbReference>
<dbReference type="Pfam" id="PF03942">
    <property type="entry name" value="DTW"/>
    <property type="match status" value="1"/>
</dbReference>
<protein>
    <recommendedName>
        <fullName evidence="1">tRNA-uridine aminocarboxypropyltransferase</fullName>
        <ecNumber evidence="1">2.5.1.25</ecNumber>
    </recommendedName>
</protein>
<sequence>MTEEKYPEHAVHRLRSQMREKSTRPFRARGSFMQRCEGCLLAPRACLCDWRPSLATSVGICLIMHPLEPLKPTNTGRLIADCLPETHAFVWSRTETDSQLEHLLADPQWQPYIVFPGEYARPDQQVVQELPERSASGKRPLLVILDATWTQARKMFRKSPCLAGLPILSLRTEQLSRYRLRRSCREEHLCTVEVAAACLALAGDEADAQLLGDYFDLFTEAYLASRANRPFTLDTPAHERLALHLARKPNTQ</sequence>
<accession>A0ABQ1NW41</accession>
<reference evidence="7" key="1">
    <citation type="journal article" date="2019" name="Int. J. Syst. Evol. Microbiol.">
        <title>The Global Catalogue of Microorganisms (GCM) 10K type strain sequencing project: providing services to taxonomists for standard genome sequencing and annotation.</title>
        <authorList>
            <consortium name="The Broad Institute Genomics Platform"/>
            <consortium name="The Broad Institute Genome Sequencing Center for Infectious Disease"/>
            <person name="Wu L."/>
            <person name="Ma J."/>
        </authorList>
    </citation>
    <scope>NUCLEOTIDE SEQUENCE [LARGE SCALE GENOMIC DNA]</scope>
    <source>
        <strain evidence="7">CGMCC 1.12482</strain>
    </source>
</reference>
<dbReference type="EMBL" id="BMFF01000001">
    <property type="protein sequence ID" value="GGC85983.1"/>
    <property type="molecule type" value="Genomic_DNA"/>
</dbReference>
<proteinExistence type="predicted"/>
<name>A0ABQ1NW41_9GAMM</name>
<evidence type="ECO:0000256" key="4">
    <source>
        <dbReference type="ARBA" id="ARBA00022694"/>
    </source>
</evidence>
<evidence type="ECO:0000256" key="1">
    <source>
        <dbReference type="ARBA" id="ARBA00012386"/>
    </source>
</evidence>
<gene>
    <name evidence="6" type="ORF">GCM10007418_02180</name>
</gene>
<dbReference type="SMART" id="SM01144">
    <property type="entry name" value="DTW"/>
    <property type="match status" value="1"/>
</dbReference>
<evidence type="ECO:0000313" key="7">
    <source>
        <dbReference type="Proteomes" id="UP000638188"/>
    </source>
</evidence>
<keyword evidence="2" id="KW-0808">Transferase</keyword>
<dbReference type="InterPro" id="IPR039262">
    <property type="entry name" value="DTWD2/TAPT"/>
</dbReference>
<evidence type="ECO:0000256" key="2">
    <source>
        <dbReference type="ARBA" id="ARBA00022679"/>
    </source>
</evidence>
<keyword evidence="4" id="KW-0819">tRNA processing</keyword>
<dbReference type="EC" id="2.5.1.25" evidence="1"/>
<keyword evidence="3" id="KW-0949">S-adenosyl-L-methionine</keyword>
<dbReference type="PANTHER" id="PTHR21392">
    <property type="entry name" value="TRNA-URIDINE AMINOCARBOXYPROPYLTRANSFERASE 2"/>
    <property type="match status" value="1"/>
</dbReference>
<evidence type="ECO:0000259" key="5">
    <source>
        <dbReference type="SMART" id="SM01144"/>
    </source>
</evidence>
<dbReference type="Proteomes" id="UP000638188">
    <property type="component" value="Unassembled WGS sequence"/>
</dbReference>
<evidence type="ECO:0000256" key="3">
    <source>
        <dbReference type="ARBA" id="ARBA00022691"/>
    </source>
</evidence>
<organism evidence="6 7">
    <name type="scientific">Halopseudomonas salina</name>
    <dbReference type="NCBI Taxonomy" id="1323744"/>
    <lineage>
        <taxon>Bacteria</taxon>
        <taxon>Pseudomonadati</taxon>
        <taxon>Pseudomonadota</taxon>
        <taxon>Gammaproteobacteria</taxon>
        <taxon>Pseudomonadales</taxon>
        <taxon>Pseudomonadaceae</taxon>
        <taxon>Halopseudomonas</taxon>
    </lineage>
</organism>
<dbReference type="InterPro" id="IPR005636">
    <property type="entry name" value="DTW"/>
</dbReference>
<comment type="caution">
    <text evidence="6">The sequence shown here is derived from an EMBL/GenBank/DDBJ whole genome shotgun (WGS) entry which is preliminary data.</text>
</comment>
<dbReference type="RefSeq" id="WP_150277674.1">
    <property type="nucleotide sequence ID" value="NZ_BMFF01000001.1"/>
</dbReference>
<feature type="domain" description="DTW" evidence="5">
    <location>
        <begin position="32"/>
        <end position="227"/>
    </location>
</feature>
<evidence type="ECO:0000313" key="6">
    <source>
        <dbReference type="EMBL" id="GGC85983.1"/>
    </source>
</evidence>
<keyword evidence="7" id="KW-1185">Reference proteome</keyword>